<gene>
    <name evidence="2" type="ORF">C1H87_12540</name>
</gene>
<dbReference type="KEGG" id="fek:C1H87_12540"/>
<accession>A0A2K9PQZ9</accession>
<dbReference type="Proteomes" id="UP000235826">
    <property type="component" value="Chromosome"/>
</dbReference>
<name>A0A2K9PQZ9_9FLAO</name>
<evidence type="ECO:0000256" key="1">
    <source>
        <dbReference type="SAM" id="Phobius"/>
    </source>
</evidence>
<dbReference type="EMBL" id="CP025791">
    <property type="protein sequence ID" value="AUP79490.1"/>
    <property type="molecule type" value="Genomic_DNA"/>
</dbReference>
<keyword evidence="1" id="KW-1133">Transmembrane helix</keyword>
<evidence type="ECO:0000313" key="3">
    <source>
        <dbReference type="Proteomes" id="UP000235826"/>
    </source>
</evidence>
<reference evidence="2 3" key="1">
    <citation type="submission" date="2018-01" db="EMBL/GenBank/DDBJ databases">
        <title>Complete genome sequence of Flavivirga eckloniae ECD14 isolated from seaweed Ecklonia cava.</title>
        <authorList>
            <person name="Lee J.H."/>
            <person name="Baik K.S."/>
            <person name="Seong C.N."/>
        </authorList>
    </citation>
    <scope>NUCLEOTIDE SEQUENCE [LARGE SCALE GENOMIC DNA]</scope>
    <source>
        <strain evidence="2 3">ECD14</strain>
    </source>
</reference>
<keyword evidence="3" id="KW-1185">Reference proteome</keyword>
<dbReference type="AlphaFoldDB" id="A0A2K9PQZ9"/>
<proteinExistence type="predicted"/>
<evidence type="ECO:0000313" key="2">
    <source>
        <dbReference type="EMBL" id="AUP79490.1"/>
    </source>
</evidence>
<keyword evidence="1" id="KW-0472">Membrane</keyword>
<sequence>MLFCGNKVYDLWNEPVTKYSHNFTIALITGIISSIIPLLFGLNLGSKLKSKLFHLKIKNVLRSISEKRSNNKIDKNTAQELVIDIVNAFSDGIINEPWYQEVIKYNQKPNMKEVDCGVCGKAIEMIENKCSNCKLNCFAWGIKQ</sequence>
<protein>
    <submittedName>
        <fullName evidence="2">Uncharacterized protein</fullName>
    </submittedName>
</protein>
<feature type="transmembrane region" description="Helical" evidence="1">
    <location>
        <begin position="20"/>
        <end position="42"/>
    </location>
</feature>
<keyword evidence="1" id="KW-0812">Transmembrane</keyword>
<organism evidence="2 3">
    <name type="scientific">Flavivirga eckloniae</name>
    <dbReference type="NCBI Taxonomy" id="1803846"/>
    <lineage>
        <taxon>Bacteria</taxon>
        <taxon>Pseudomonadati</taxon>
        <taxon>Bacteroidota</taxon>
        <taxon>Flavobacteriia</taxon>
        <taxon>Flavobacteriales</taxon>
        <taxon>Flavobacteriaceae</taxon>
        <taxon>Flavivirga</taxon>
    </lineage>
</organism>